<proteinExistence type="predicted"/>
<feature type="region of interest" description="Disordered" evidence="1">
    <location>
        <begin position="59"/>
        <end position="90"/>
    </location>
</feature>
<protein>
    <submittedName>
        <fullName evidence="2">Uncharacterized protein</fullName>
    </submittedName>
</protein>
<name>A0A0V1ELP2_TRIPS</name>
<dbReference type="AlphaFoldDB" id="A0A0V1ELP2"/>
<comment type="caution">
    <text evidence="2">The sequence shown here is derived from an EMBL/GenBank/DDBJ whole genome shotgun (WGS) entry which is preliminary data.</text>
</comment>
<reference evidence="2 3" key="1">
    <citation type="submission" date="2015-01" db="EMBL/GenBank/DDBJ databases">
        <title>Evolution of Trichinella species and genotypes.</title>
        <authorList>
            <person name="Korhonen P.K."/>
            <person name="Edoardo P."/>
            <person name="Giuseppe L.R."/>
            <person name="Gasser R.B."/>
        </authorList>
    </citation>
    <scope>NUCLEOTIDE SEQUENCE [LARGE SCALE GENOMIC DNA]</scope>
    <source>
        <strain evidence="2">ISS13</strain>
    </source>
</reference>
<gene>
    <name evidence="2" type="ORF">T4A_12541</name>
</gene>
<dbReference type="Proteomes" id="UP000054632">
    <property type="component" value="Unassembled WGS sequence"/>
</dbReference>
<evidence type="ECO:0000313" key="3">
    <source>
        <dbReference type="Proteomes" id="UP000054632"/>
    </source>
</evidence>
<dbReference type="EMBL" id="JYDR01000023">
    <property type="protein sequence ID" value="KRY74729.1"/>
    <property type="molecule type" value="Genomic_DNA"/>
</dbReference>
<organism evidence="2 3">
    <name type="scientific">Trichinella pseudospiralis</name>
    <name type="common">Parasitic roundworm</name>
    <dbReference type="NCBI Taxonomy" id="6337"/>
    <lineage>
        <taxon>Eukaryota</taxon>
        <taxon>Metazoa</taxon>
        <taxon>Ecdysozoa</taxon>
        <taxon>Nematoda</taxon>
        <taxon>Enoplea</taxon>
        <taxon>Dorylaimia</taxon>
        <taxon>Trichinellida</taxon>
        <taxon>Trichinellidae</taxon>
        <taxon>Trichinella</taxon>
    </lineage>
</organism>
<evidence type="ECO:0000256" key="1">
    <source>
        <dbReference type="SAM" id="MobiDB-lite"/>
    </source>
</evidence>
<evidence type="ECO:0000313" key="2">
    <source>
        <dbReference type="EMBL" id="KRY74729.1"/>
    </source>
</evidence>
<accession>A0A0V1ELP2</accession>
<sequence>MLLTKEINCMISKLNIFQSRGFTCGASCGSEGYGSCHIRLSPNNGTRRYRHPGGWVTKEDAKTKIRATRAGPLERAEQSSPIKGATGGQTVCRNPVAGYIRQRLSTGGQL</sequence>